<protein>
    <recommendedName>
        <fullName evidence="1">F-box domain-containing protein</fullName>
    </recommendedName>
</protein>
<reference evidence="2 3" key="1">
    <citation type="journal article" date="2024" name="J Genomics">
        <title>Draft genome sequencing and assembly of Favolaschia claudopus CIRM-BRFM 2984 isolated from oak limbs.</title>
        <authorList>
            <person name="Navarro D."/>
            <person name="Drula E."/>
            <person name="Chaduli D."/>
            <person name="Cazenave R."/>
            <person name="Ahrendt S."/>
            <person name="Wang J."/>
            <person name="Lipzen A."/>
            <person name="Daum C."/>
            <person name="Barry K."/>
            <person name="Grigoriev I.V."/>
            <person name="Favel A."/>
            <person name="Rosso M.N."/>
            <person name="Martin F."/>
        </authorList>
    </citation>
    <scope>NUCLEOTIDE SEQUENCE [LARGE SCALE GENOMIC DNA]</scope>
    <source>
        <strain evidence="2 3">CIRM-BRFM 2984</strain>
    </source>
</reference>
<evidence type="ECO:0000313" key="3">
    <source>
        <dbReference type="Proteomes" id="UP001362999"/>
    </source>
</evidence>
<gene>
    <name evidence="2" type="ORF">R3P38DRAFT_2858371</name>
</gene>
<comment type="caution">
    <text evidence="2">The sequence shown here is derived from an EMBL/GenBank/DDBJ whole genome shotgun (WGS) entry which is preliminary data.</text>
</comment>
<sequence>MDSASPFPFDYESSGRSSNLTGSSAGFPLFEMPRELIFLILDWLTESELLRLCEVSSESQQLALRTLLTRHGVSETQVQAQSLMKVRSRAIRSLCASHPALISNIHRLDFDFTDGDVDHLHPWKSLVHLASRFPVIPTVTFTFSDRSSASERYTGLWNLLPSTLIALIGNHSRPIILINHLNVTAVYPKLPNILKRKLKTSKSFSVPAVPAVDRMKLTRKLLSCIATATARRVLSTIYLYSFPDSTAPLGALLILNHLSIFYLNIDENIMSRQEWEFLMSELHLPNLRTLFVHIDFDLPTLSSFLDKHDKIEHLELSRDGGHLFDPTRPPFSASALPRLKRISASARLVARILHAPNDFSFLEHVGIGSRRELFADERPNVATYIRDALRALSSRTSVHTLALQIRSIELPWAEAKFDARKTRAEKDLDFLRKLEISAWTREAEHATFPTWLAMFTGLQDLAISGDLIQSTKGPLVSTWLVQAINISCPNVTVRQERRLPTSGTTKQ</sequence>
<accession>A0AAW0DM46</accession>
<name>A0AAW0DM46_9AGAR</name>
<feature type="domain" description="F-box" evidence="1">
    <location>
        <begin position="26"/>
        <end position="62"/>
    </location>
</feature>
<dbReference type="InterPro" id="IPR001810">
    <property type="entry name" value="F-box_dom"/>
</dbReference>
<evidence type="ECO:0000313" key="2">
    <source>
        <dbReference type="EMBL" id="KAK7052065.1"/>
    </source>
</evidence>
<proteinExistence type="predicted"/>
<dbReference type="Proteomes" id="UP001362999">
    <property type="component" value="Unassembled WGS sequence"/>
</dbReference>
<evidence type="ECO:0000259" key="1">
    <source>
        <dbReference type="PROSITE" id="PS50181"/>
    </source>
</evidence>
<keyword evidence="3" id="KW-1185">Reference proteome</keyword>
<dbReference type="PROSITE" id="PS50181">
    <property type="entry name" value="FBOX"/>
    <property type="match status" value="1"/>
</dbReference>
<organism evidence="2 3">
    <name type="scientific">Favolaschia claudopus</name>
    <dbReference type="NCBI Taxonomy" id="2862362"/>
    <lineage>
        <taxon>Eukaryota</taxon>
        <taxon>Fungi</taxon>
        <taxon>Dikarya</taxon>
        <taxon>Basidiomycota</taxon>
        <taxon>Agaricomycotina</taxon>
        <taxon>Agaricomycetes</taxon>
        <taxon>Agaricomycetidae</taxon>
        <taxon>Agaricales</taxon>
        <taxon>Marasmiineae</taxon>
        <taxon>Mycenaceae</taxon>
        <taxon>Favolaschia</taxon>
    </lineage>
</organism>
<dbReference type="AlphaFoldDB" id="A0AAW0DM46"/>
<dbReference type="EMBL" id="JAWWNJ010000007">
    <property type="protein sequence ID" value="KAK7052065.1"/>
    <property type="molecule type" value="Genomic_DNA"/>
</dbReference>